<proteinExistence type="predicted"/>
<dbReference type="Proteomes" id="UP000308707">
    <property type="component" value="Unassembled WGS sequence"/>
</dbReference>
<sequence length="126" mass="14018">MYCSLHVTGRSTVDTRENPTPKLELELRRGALVLAVLSQLRQAQYGYSLRQALAQRGMSIEEGTLYPLLRRLEGQGVLASEWRIEEGPPRRYYRLNDAGEALLAELTVSWNALAATMAGLLEGDGK</sequence>
<dbReference type="PANTHER" id="PTHR33169:SF14">
    <property type="entry name" value="TRANSCRIPTIONAL REGULATOR RV3488"/>
    <property type="match status" value="1"/>
</dbReference>
<accession>A0A4U5JT24</accession>
<reference evidence="2 3" key="1">
    <citation type="submission" date="2019-04" db="EMBL/GenBank/DDBJ databases">
        <title>Reference strain of H23.</title>
        <authorList>
            <person name="Luo X."/>
        </authorList>
    </citation>
    <scope>NUCLEOTIDE SEQUENCE [LARGE SCALE GENOMIC DNA]</scope>
    <source>
        <strain evidence="2 3">H23</strain>
    </source>
</reference>
<dbReference type="InterPro" id="IPR052509">
    <property type="entry name" value="Metal_resp_DNA-bind_regulator"/>
</dbReference>
<evidence type="ECO:0000259" key="1">
    <source>
        <dbReference type="Pfam" id="PF03551"/>
    </source>
</evidence>
<organism evidence="2 3">
    <name type="scientific">Luteimonas gilva</name>
    <dbReference type="NCBI Taxonomy" id="2572684"/>
    <lineage>
        <taxon>Bacteria</taxon>
        <taxon>Pseudomonadati</taxon>
        <taxon>Pseudomonadota</taxon>
        <taxon>Gammaproteobacteria</taxon>
        <taxon>Lysobacterales</taxon>
        <taxon>Lysobacteraceae</taxon>
        <taxon>Luteimonas</taxon>
    </lineage>
</organism>
<evidence type="ECO:0000313" key="3">
    <source>
        <dbReference type="Proteomes" id="UP000308707"/>
    </source>
</evidence>
<name>A0A4U5JT24_9GAMM</name>
<gene>
    <name evidence="2" type="ORF">FCE95_01275</name>
</gene>
<dbReference type="Gene3D" id="1.10.10.10">
    <property type="entry name" value="Winged helix-like DNA-binding domain superfamily/Winged helix DNA-binding domain"/>
    <property type="match status" value="1"/>
</dbReference>
<dbReference type="InterPro" id="IPR036388">
    <property type="entry name" value="WH-like_DNA-bd_sf"/>
</dbReference>
<comment type="caution">
    <text evidence="2">The sequence shown here is derived from an EMBL/GenBank/DDBJ whole genome shotgun (WGS) entry which is preliminary data.</text>
</comment>
<dbReference type="AlphaFoldDB" id="A0A4U5JT24"/>
<dbReference type="OrthoDB" id="3186544at2"/>
<evidence type="ECO:0000313" key="2">
    <source>
        <dbReference type="EMBL" id="TKR32980.1"/>
    </source>
</evidence>
<dbReference type="SUPFAM" id="SSF46785">
    <property type="entry name" value="Winged helix' DNA-binding domain"/>
    <property type="match status" value="1"/>
</dbReference>
<dbReference type="PANTHER" id="PTHR33169">
    <property type="entry name" value="PADR-FAMILY TRANSCRIPTIONAL REGULATOR"/>
    <property type="match status" value="1"/>
</dbReference>
<protein>
    <submittedName>
        <fullName evidence="2">Helix-turn-helix transcriptional regulator</fullName>
    </submittedName>
</protein>
<dbReference type="InterPro" id="IPR036390">
    <property type="entry name" value="WH_DNA-bd_sf"/>
</dbReference>
<dbReference type="InterPro" id="IPR005149">
    <property type="entry name" value="Tscrpt_reg_PadR_N"/>
</dbReference>
<dbReference type="EMBL" id="SZUA01000001">
    <property type="protein sequence ID" value="TKR32980.1"/>
    <property type="molecule type" value="Genomic_DNA"/>
</dbReference>
<feature type="domain" description="Transcription regulator PadR N-terminal" evidence="1">
    <location>
        <begin position="33"/>
        <end position="105"/>
    </location>
</feature>
<dbReference type="Pfam" id="PF03551">
    <property type="entry name" value="PadR"/>
    <property type="match status" value="1"/>
</dbReference>
<keyword evidence="3" id="KW-1185">Reference proteome</keyword>